<dbReference type="RefSeq" id="WP_116190654.1">
    <property type="nucleotide sequence ID" value="NZ_QTTN01000024.1"/>
</dbReference>
<name>A0A3D9RII9_9BACL</name>
<dbReference type="GO" id="GO:0003700">
    <property type="term" value="F:DNA-binding transcription factor activity"/>
    <property type="evidence" value="ECO:0007669"/>
    <property type="project" value="InterPro"/>
</dbReference>
<dbReference type="PROSITE" id="PS50987">
    <property type="entry name" value="HTH_ARSR_2"/>
    <property type="match status" value="1"/>
</dbReference>
<feature type="domain" description="HTH arsR-type" evidence="2">
    <location>
        <begin position="2"/>
        <end position="100"/>
    </location>
</feature>
<gene>
    <name evidence="3" type="ORF">A8990_12452</name>
</gene>
<dbReference type="AlphaFoldDB" id="A0A3D9RII9"/>
<sequence length="306" mass="34543">MIRANLDRKWLPLYEALASDVRLHILELLAVQPMNIKEIAAALGLSSAIVTMHAKKLEKGGLIETKLVRRGGGTHKICSIAEGQVEITIPQTVEQKREFHEVSVPVGHYTSFDIHPTCGLATSEHMIGQFDDPRYFHDPERMHAQILWFGKGYVEYRLPNYVLLGQALEEIEISFEIGSEAPGVQADWPSDIHFYLNNTLLGAWTSPGDSGEGRGKLNPPWWSVKLNQYGWLKIIRITKDGTYLDGQRLSDVRLSDIVMTRNDWLLRLAVPEDAEHVGGLTIYGEAFGNYNQSIVFRTYRANTNNE</sequence>
<protein>
    <submittedName>
        <fullName evidence="3">Putative transcriptional regulator</fullName>
    </submittedName>
</protein>
<dbReference type="SUPFAM" id="SSF46785">
    <property type="entry name" value="Winged helix' DNA-binding domain"/>
    <property type="match status" value="1"/>
</dbReference>
<evidence type="ECO:0000256" key="1">
    <source>
        <dbReference type="ARBA" id="ARBA00023125"/>
    </source>
</evidence>
<dbReference type="CDD" id="cd00090">
    <property type="entry name" value="HTH_ARSR"/>
    <property type="match status" value="1"/>
</dbReference>
<dbReference type="InterPro" id="IPR011991">
    <property type="entry name" value="ArsR-like_HTH"/>
</dbReference>
<organism evidence="3 4">
    <name type="scientific">Paenibacillus taihuensis</name>
    <dbReference type="NCBI Taxonomy" id="1156355"/>
    <lineage>
        <taxon>Bacteria</taxon>
        <taxon>Bacillati</taxon>
        <taxon>Bacillota</taxon>
        <taxon>Bacilli</taxon>
        <taxon>Bacillales</taxon>
        <taxon>Paenibacillaceae</taxon>
        <taxon>Paenibacillus</taxon>
    </lineage>
</organism>
<evidence type="ECO:0000313" key="4">
    <source>
        <dbReference type="Proteomes" id="UP000256304"/>
    </source>
</evidence>
<dbReference type="Proteomes" id="UP000256304">
    <property type="component" value="Unassembled WGS sequence"/>
</dbReference>
<proteinExistence type="predicted"/>
<keyword evidence="1" id="KW-0238">DNA-binding</keyword>
<dbReference type="EMBL" id="QTTN01000024">
    <property type="protein sequence ID" value="REE78776.1"/>
    <property type="molecule type" value="Genomic_DNA"/>
</dbReference>
<dbReference type="PANTHER" id="PTHR38600:SF1">
    <property type="entry name" value="TRANSCRIPTIONAL REGULATORY PROTEIN"/>
    <property type="match status" value="1"/>
</dbReference>
<dbReference type="Pfam" id="PF01022">
    <property type="entry name" value="HTH_5"/>
    <property type="match status" value="1"/>
</dbReference>
<evidence type="ECO:0000313" key="3">
    <source>
        <dbReference type="EMBL" id="REE78776.1"/>
    </source>
</evidence>
<dbReference type="InterPro" id="IPR036388">
    <property type="entry name" value="WH-like_DNA-bd_sf"/>
</dbReference>
<dbReference type="InterPro" id="IPR001845">
    <property type="entry name" value="HTH_ArsR_DNA-bd_dom"/>
</dbReference>
<dbReference type="InterPro" id="IPR036390">
    <property type="entry name" value="WH_DNA-bd_sf"/>
</dbReference>
<comment type="caution">
    <text evidence="3">The sequence shown here is derived from an EMBL/GenBank/DDBJ whole genome shotgun (WGS) entry which is preliminary data.</text>
</comment>
<evidence type="ECO:0000259" key="2">
    <source>
        <dbReference type="PROSITE" id="PS50987"/>
    </source>
</evidence>
<keyword evidence="4" id="KW-1185">Reference proteome</keyword>
<dbReference type="OrthoDB" id="9781958at2"/>
<dbReference type="SMART" id="SM00418">
    <property type="entry name" value="HTH_ARSR"/>
    <property type="match status" value="1"/>
</dbReference>
<dbReference type="PANTHER" id="PTHR38600">
    <property type="entry name" value="TRANSCRIPTIONAL REGULATORY PROTEIN"/>
    <property type="match status" value="1"/>
</dbReference>
<dbReference type="GO" id="GO:0003677">
    <property type="term" value="F:DNA binding"/>
    <property type="evidence" value="ECO:0007669"/>
    <property type="project" value="UniProtKB-KW"/>
</dbReference>
<accession>A0A3D9RII9</accession>
<dbReference type="Gene3D" id="1.10.10.10">
    <property type="entry name" value="Winged helix-like DNA-binding domain superfamily/Winged helix DNA-binding domain"/>
    <property type="match status" value="1"/>
</dbReference>
<reference evidence="3 4" key="1">
    <citation type="submission" date="2018-08" db="EMBL/GenBank/DDBJ databases">
        <title>Genomic Encyclopedia of Type Strains, Phase III (KMG-III): the genomes of soil and plant-associated and newly described type strains.</title>
        <authorList>
            <person name="Whitman W."/>
        </authorList>
    </citation>
    <scope>NUCLEOTIDE SEQUENCE [LARGE SCALE GENOMIC DNA]</scope>
    <source>
        <strain evidence="3 4">CGMCC 1.10966</strain>
    </source>
</reference>